<proteinExistence type="predicted"/>
<dbReference type="InterPro" id="IPR029063">
    <property type="entry name" value="SAM-dependent_MTases_sf"/>
</dbReference>
<name>A0A4R0RNX6_9APHY</name>
<feature type="domain" description="Methyltransferase" evidence="2">
    <location>
        <begin position="28"/>
        <end position="129"/>
    </location>
</feature>
<feature type="compositionally biased region" description="Acidic residues" evidence="1">
    <location>
        <begin position="493"/>
        <end position="506"/>
    </location>
</feature>
<accession>A0A4R0RNX6</accession>
<comment type="caution">
    <text evidence="3">The sequence shown here is derived from an EMBL/GenBank/DDBJ whole genome shotgun (WGS) entry which is preliminary data.</text>
</comment>
<dbReference type="AlphaFoldDB" id="A0A4R0RNX6"/>
<organism evidence="3 4">
    <name type="scientific">Steccherinum ochraceum</name>
    <dbReference type="NCBI Taxonomy" id="92696"/>
    <lineage>
        <taxon>Eukaryota</taxon>
        <taxon>Fungi</taxon>
        <taxon>Dikarya</taxon>
        <taxon>Basidiomycota</taxon>
        <taxon>Agaricomycotina</taxon>
        <taxon>Agaricomycetes</taxon>
        <taxon>Polyporales</taxon>
        <taxon>Steccherinaceae</taxon>
        <taxon>Steccherinum</taxon>
    </lineage>
</organism>
<sequence>MTSLIAMPQIQHRIDLIKSWDIQPGEKVLEIGCGQGDCTITLAAAVGESGHVTAVDPGPLDYGGPFTLGQAQAHLKASVYGSRVTFVQADPVDFIRTSEAEYSTAVLAHCIWYFASPTVLLDILQALAKRVKRICLSEYNLTATDPRSLPHVIAALTQAIVESHDPNSTHNIRTVLSPDAIHASALEAGLVQQKREVFTPVEGMMDAKWEVDEVVGEKYLARINSIVTNEKERAVAVAMRDSVIGSLGIVKAKGEKLRTMDVSRMKDRLEAEADYLQFASLDLARDLEVNEDDEPVDPEDVPLTPEGLLTTQYISADATLHYIPQALYERMTPAFLHGYIVVLQAALHILVEDFAQGVACVPTVEALSARVDKILSGELSSQLSSSSKKSGGEGDEEAGETKLTAADVTVLKTYLDAGGKVDYALDAITHLAFESSPVGDQYRLHQHVREEEADFVKEIAKLPECQNDLAFKLVRSKLGLDEENAGPHWFFLSDDEGEDEGGEEALYEGTAKDS</sequence>
<dbReference type="Pfam" id="PF13649">
    <property type="entry name" value="Methyltransf_25"/>
    <property type="match status" value="1"/>
</dbReference>
<dbReference type="CDD" id="cd02440">
    <property type="entry name" value="AdoMet_MTases"/>
    <property type="match status" value="1"/>
</dbReference>
<protein>
    <recommendedName>
        <fullName evidence="2">Methyltransferase domain-containing protein</fullName>
    </recommendedName>
</protein>
<dbReference type="Proteomes" id="UP000292702">
    <property type="component" value="Unassembled WGS sequence"/>
</dbReference>
<dbReference type="InterPro" id="IPR041698">
    <property type="entry name" value="Methyltransf_25"/>
</dbReference>
<dbReference type="STRING" id="92696.A0A4R0RNX6"/>
<dbReference type="EMBL" id="RWJN01000174">
    <property type="protein sequence ID" value="TCD65578.1"/>
    <property type="molecule type" value="Genomic_DNA"/>
</dbReference>
<evidence type="ECO:0000256" key="1">
    <source>
        <dbReference type="SAM" id="MobiDB-lite"/>
    </source>
</evidence>
<keyword evidence="4" id="KW-1185">Reference proteome</keyword>
<evidence type="ECO:0000313" key="4">
    <source>
        <dbReference type="Proteomes" id="UP000292702"/>
    </source>
</evidence>
<dbReference type="SUPFAM" id="SSF53335">
    <property type="entry name" value="S-adenosyl-L-methionine-dependent methyltransferases"/>
    <property type="match status" value="1"/>
</dbReference>
<evidence type="ECO:0000313" key="3">
    <source>
        <dbReference type="EMBL" id="TCD65578.1"/>
    </source>
</evidence>
<dbReference type="Gene3D" id="3.40.50.150">
    <property type="entry name" value="Vaccinia Virus protein VP39"/>
    <property type="match status" value="1"/>
</dbReference>
<reference evidence="3 4" key="1">
    <citation type="submission" date="2018-11" db="EMBL/GenBank/DDBJ databases">
        <title>Genome assembly of Steccherinum ochraceum LE-BIN_3174, the white-rot fungus of the Steccherinaceae family (The Residual Polyporoid clade, Polyporales, Basidiomycota).</title>
        <authorList>
            <person name="Fedorova T.V."/>
            <person name="Glazunova O.A."/>
            <person name="Landesman E.O."/>
            <person name="Moiseenko K.V."/>
            <person name="Psurtseva N.V."/>
            <person name="Savinova O.S."/>
            <person name="Shakhova N.V."/>
            <person name="Tyazhelova T.V."/>
            <person name="Vasina D.V."/>
        </authorList>
    </citation>
    <scope>NUCLEOTIDE SEQUENCE [LARGE SCALE GENOMIC DNA]</scope>
    <source>
        <strain evidence="3 4">LE-BIN_3174</strain>
    </source>
</reference>
<evidence type="ECO:0000259" key="2">
    <source>
        <dbReference type="Pfam" id="PF13649"/>
    </source>
</evidence>
<feature type="region of interest" description="Disordered" evidence="1">
    <location>
        <begin position="489"/>
        <end position="514"/>
    </location>
</feature>
<dbReference type="OrthoDB" id="8300214at2759"/>
<gene>
    <name evidence="3" type="ORF">EIP91_002499</name>
</gene>